<evidence type="ECO:0000313" key="4">
    <source>
        <dbReference type="EMBL" id="PZR10832.1"/>
    </source>
</evidence>
<gene>
    <name evidence="4" type="ORF">DI536_19355</name>
</gene>
<dbReference type="Pfam" id="PF13365">
    <property type="entry name" value="Trypsin_2"/>
    <property type="match status" value="1"/>
</dbReference>
<dbReference type="SMART" id="SM00228">
    <property type="entry name" value="PDZ"/>
    <property type="match status" value="1"/>
</dbReference>
<dbReference type="Gene3D" id="2.30.42.10">
    <property type="match status" value="1"/>
</dbReference>
<feature type="domain" description="PDZ" evidence="3">
    <location>
        <begin position="191"/>
        <end position="261"/>
    </location>
</feature>
<dbReference type="Pfam" id="PF17820">
    <property type="entry name" value="PDZ_6"/>
    <property type="match status" value="1"/>
</dbReference>
<evidence type="ECO:0000256" key="2">
    <source>
        <dbReference type="ARBA" id="ARBA00022801"/>
    </source>
</evidence>
<dbReference type="SUPFAM" id="SSF50156">
    <property type="entry name" value="PDZ domain-like"/>
    <property type="match status" value="1"/>
</dbReference>
<dbReference type="GO" id="GO:0006508">
    <property type="term" value="P:proteolysis"/>
    <property type="evidence" value="ECO:0007669"/>
    <property type="project" value="UniProtKB-KW"/>
</dbReference>
<dbReference type="EMBL" id="QFQP01000016">
    <property type="protein sequence ID" value="PZR10832.1"/>
    <property type="molecule type" value="Genomic_DNA"/>
</dbReference>
<reference evidence="4 5" key="1">
    <citation type="submission" date="2017-08" db="EMBL/GenBank/DDBJ databases">
        <title>Infants hospitalized years apart are colonized by the same room-sourced microbial strains.</title>
        <authorList>
            <person name="Brooks B."/>
            <person name="Olm M.R."/>
            <person name="Firek B.A."/>
            <person name="Baker R."/>
            <person name="Thomas B.C."/>
            <person name="Morowitz M.J."/>
            <person name="Banfield J.F."/>
        </authorList>
    </citation>
    <scope>NUCLEOTIDE SEQUENCE [LARGE SCALE GENOMIC DNA]</scope>
    <source>
        <strain evidence="4">S2_003_000_R2_14</strain>
    </source>
</reference>
<accession>A0A2W5T743</accession>
<dbReference type="PANTHER" id="PTHR43343">
    <property type="entry name" value="PEPTIDASE S12"/>
    <property type="match status" value="1"/>
</dbReference>
<sequence>MSPLELFSDELEFLLEKVAPGVVALEHRRGNGTGIALTSDGFVLTNAHVVAMVDRPRIRFHDGHVTEGQVVGRDVATDLAVVRTGRESTMLTLASAAQVKVGQVVLALGHSFGFERSVSLGVMSALERRLPGRDGASLDGLIQTDAAINPGNSGGPLLNVRGQVVGINTAVLPFAQGIGFAVPSSTANWVAASLLRHGEVRRRFLGIAAKNETFSSELASRAGQPKGVRIMEIGRGSPASDGGLKSNDVVLQLNGNAVNNVDDLQRLLALDTDNVVDLTVWRDAIVHHQIRPERRRAA</sequence>
<dbReference type="Gene3D" id="2.40.10.120">
    <property type="match status" value="1"/>
</dbReference>
<comment type="caution">
    <text evidence="4">The sequence shown here is derived from an EMBL/GenBank/DDBJ whole genome shotgun (WGS) entry which is preliminary data.</text>
</comment>
<organism evidence="4 5">
    <name type="scientific">Archangium gephyra</name>
    <dbReference type="NCBI Taxonomy" id="48"/>
    <lineage>
        <taxon>Bacteria</taxon>
        <taxon>Pseudomonadati</taxon>
        <taxon>Myxococcota</taxon>
        <taxon>Myxococcia</taxon>
        <taxon>Myxococcales</taxon>
        <taxon>Cystobacterineae</taxon>
        <taxon>Archangiaceae</taxon>
        <taxon>Archangium</taxon>
    </lineage>
</organism>
<dbReference type="InterPro" id="IPR041489">
    <property type="entry name" value="PDZ_6"/>
</dbReference>
<dbReference type="InterPro" id="IPR001940">
    <property type="entry name" value="Peptidase_S1C"/>
</dbReference>
<dbReference type="InterPro" id="IPR009003">
    <property type="entry name" value="Peptidase_S1_PA"/>
</dbReference>
<name>A0A2W5T743_9BACT</name>
<dbReference type="Proteomes" id="UP000249061">
    <property type="component" value="Unassembled WGS sequence"/>
</dbReference>
<keyword evidence="2" id="KW-0378">Hydrolase</keyword>
<dbReference type="InterPro" id="IPR036034">
    <property type="entry name" value="PDZ_sf"/>
</dbReference>
<proteinExistence type="predicted"/>
<dbReference type="SUPFAM" id="SSF50494">
    <property type="entry name" value="Trypsin-like serine proteases"/>
    <property type="match status" value="1"/>
</dbReference>
<dbReference type="GO" id="GO:0004252">
    <property type="term" value="F:serine-type endopeptidase activity"/>
    <property type="evidence" value="ECO:0007669"/>
    <property type="project" value="InterPro"/>
</dbReference>
<dbReference type="AlphaFoldDB" id="A0A2W5T743"/>
<dbReference type="PRINTS" id="PR00834">
    <property type="entry name" value="PROTEASES2C"/>
</dbReference>
<evidence type="ECO:0000313" key="5">
    <source>
        <dbReference type="Proteomes" id="UP000249061"/>
    </source>
</evidence>
<protein>
    <submittedName>
        <fullName evidence="4">Peptidase S1</fullName>
    </submittedName>
</protein>
<evidence type="ECO:0000259" key="3">
    <source>
        <dbReference type="PROSITE" id="PS50106"/>
    </source>
</evidence>
<dbReference type="InterPro" id="IPR001478">
    <property type="entry name" value="PDZ"/>
</dbReference>
<evidence type="ECO:0000256" key="1">
    <source>
        <dbReference type="ARBA" id="ARBA00022670"/>
    </source>
</evidence>
<dbReference type="InterPro" id="IPR051201">
    <property type="entry name" value="Chloro_Bact_Ser_Proteases"/>
</dbReference>
<dbReference type="PROSITE" id="PS50106">
    <property type="entry name" value="PDZ"/>
    <property type="match status" value="1"/>
</dbReference>
<keyword evidence="1" id="KW-0645">Protease</keyword>
<dbReference type="PANTHER" id="PTHR43343:SF3">
    <property type="entry name" value="PROTEASE DO-LIKE 8, CHLOROPLASTIC"/>
    <property type="match status" value="1"/>
</dbReference>